<keyword evidence="3" id="KW-1185">Reference proteome</keyword>
<keyword evidence="1" id="KW-1133">Transmembrane helix</keyword>
<evidence type="ECO:0008006" key="4">
    <source>
        <dbReference type="Google" id="ProtNLM"/>
    </source>
</evidence>
<evidence type="ECO:0000313" key="3">
    <source>
        <dbReference type="Proteomes" id="UP000238163"/>
    </source>
</evidence>
<dbReference type="Pfam" id="PF14348">
    <property type="entry name" value="DtrJ-like"/>
    <property type="match status" value="1"/>
</dbReference>
<feature type="transmembrane region" description="Helical" evidence="1">
    <location>
        <begin position="21"/>
        <end position="43"/>
    </location>
</feature>
<accession>A0ABX5D4D2</accession>
<keyword evidence="1" id="KW-0812">Transmembrane</keyword>
<dbReference type="Proteomes" id="UP000238163">
    <property type="component" value="Unassembled WGS sequence"/>
</dbReference>
<name>A0ABX5D4D2_9VIBR</name>
<feature type="transmembrane region" description="Helical" evidence="1">
    <location>
        <begin position="124"/>
        <end position="147"/>
    </location>
</feature>
<dbReference type="InterPro" id="IPR022266">
    <property type="entry name" value="DtrJ-like"/>
</dbReference>
<feature type="transmembrane region" description="Helical" evidence="1">
    <location>
        <begin position="193"/>
        <end position="213"/>
    </location>
</feature>
<dbReference type="RefSeq" id="WP_096444467.1">
    <property type="nucleotide sequence ID" value="NZ_NWTN01000047.1"/>
</dbReference>
<gene>
    <name evidence="2" type="ORF">COR51_26950</name>
</gene>
<organism evidence="2 3">
    <name type="scientific">Vibrio mediterranei</name>
    <dbReference type="NCBI Taxonomy" id="689"/>
    <lineage>
        <taxon>Bacteria</taxon>
        <taxon>Pseudomonadati</taxon>
        <taxon>Pseudomonadota</taxon>
        <taxon>Gammaproteobacteria</taxon>
        <taxon>Vibrionales</taxon>
        <taxon>Vibrionaceae</taxon>
        <taxon>Vibrio</taxon>
    </lineage>
</organism>
<evidence type="ECO:0000313" key="2">
    <source>
        <dbReference type="EMBL" id="PRQ64539.1"/>
    </source>
</evidence>
<comment type="caution">
    <text evidence="2">The sequence shown here is derived from an EMBL/GenBank/DDBJ whole genome shotgun (WGS) entry which is preliminary data.</text>
</comment>
<sequence>MATSSQPSTRQTQTQSESSTPWYGWPFVALGHLFWMWCLLLLMEWLWPWWQVGEHAKSLFFTQLDSLHTEVPGSTQRLTPFIMQWSEHIKPWVTMTFQGWLVFIEPYWQGAVYVTLSLTVRVLILFYCYPLFLLACFLGAFDGLVTRQRRVAFVARETETLHFYSRKLLPIIMIGLSYLWLFVPGLVVMPASWLLLPGAVCIGLLVRLIVASYKKYL</sequence>
<reference evidence="2 3" key="1">
    <citation type="submission" date="2018-03" db="EMBL/GenBank/DDBJ databases">
        <title>Genetic Diversity and Phenotypic Plasticity of AHL Mediated Quorum Sensing in Environmental Strains of Vibrio mediterranei.</title>
        <authorList>
            <person name="Lantoine F."/>
            <person name="Vouve F."/>
        </authorList>
    </citation>
    <scope>NUCLEOTIDE SEQUENCE [LARGE SCALE GENOMIC DNA]</scope>
    <source>
        <strain evidence="2 3">17LN0615E</strain>
    </source>
</reference>
<protein>
    <recommendedName>
        <fullName evidence="4">DUF4400 domain-containing protein</fullName>
    </recommendedName>
</protein>
<proteinExistence type="predicted"/>
<evidence type="ECO:0000256" key="1">
    <source>
        <dbReference type="SAM" id="Phobius"/>
    </source>
</evidence>
<keyword evidence="1" id="KW-0472">Membrane</keyword>
<feature type="transmembrane region" description="Helical" evidence="1">
    <location>
        <begin position="168"/>
        <end position="187"/>
    </location>
</feature>
<dbReference type="EMBL" id="NWTN01000047">
    <property type="protein sequence ID" value="PRQ64539.1"/>
    <property type="molecule type" value="Genomic_DNA"/>
</dbReference>